<dbReference type="EMBL" id="BMGT01000001">
    <property type="protein sequence ID" value="GGG70189.1"/>
    <property type="molecule type" value="Genomic_DNA"/>
</dbReference>
<reference evidence="1" key="2">
    <citation type="submission" date="2020-09" db="EMBL/GenBank/DDBJ databases">
        <authorList>
            <person name="Sun Q."/>
            <person name="Zhou Y."/>
        </authorList>
    </citation>
    <scope>NUCLEOTIDE SEQUENCE</scope>
    <source>
        <strain evidence="1">CGMCC 1.12997</strain>
    </source>
</reference>
<name>A0A917M245_9BACT</name>
<evidence type="ECO:0000313" key="2">
    <source>
        <dbReference type="Proteomes" id="UP000647241"/>
    </source>
</evidence>
<reference evidence="1" key="1">
    <citation type="journal article" date="2014" name="Int. J. Syst. Evol. Microbiol.">
        <title>Complete genome sequence of Corynebacterium casei LMG S-19264T (=DSM 44701T), isolated from a smear-ripened cheese.</title>
        <authorList>
            <consortium name="US DOE Joint Genome Institute (JGI-PGF)"/>
            <person name="Walter F."/>
            <person name="Albersmeier A."/>
            <person name="Kalinowski J."/>
            <person name="Ruckert C."/>
        </authorList>
    </citation>
    <scope>NUCLEOTIDE SEQUENCE</scope>
    <source>
        <strain evidence="1">CGMCC 1.12997</strain>
    </source>
</reference>
<keyword evidence="2" id="KW-1185">Reference proteome</keyword>
<dbReference type="Proteomes" id="UP000647241">
    <property type="component" value="Unassembled WGS sequence"/>
</dbReference>
<accession>A0A917M245</accession>
<organism evidence="1 2">
    <name type="scientific">Edaphobacter dinghuensis</name>
    <dbReference type="NCBI Taxonomy" id="1560005"/>
    <lineage>
        <taxon>Bacteria</taxon>
        <taxon>Pseudomonadati</taxon>
        <taxon>Acidobacteriota</taxon>
        <taxon>Terriglobia</taxon>
        <taxon>Terriglobales</taxon>
        <taxon>Acidobacteriaceae</taxon>
        <taxon>Edaphobacter</taxon>
    </lineage>
</organism>
<protein>
    <submittedName>
        <fullName evidence="1">Uncharacterized protein</fullName>
    </submittedName>
</protein>
<sequence>MPQTVAGTLLVGHELELVGGADIRLSVAGLGKNTLQKCRRGFGPG</sequence>
<gene>
    <name evidence="1" type="ORF">GCM10011585_10390</name>
</gene>
<proteinExistence type="predicted"/>
<comment type="caution">
    <text evidence="1">The sequence shown here is derived from an EMBL/GenBank/DDBJ whole genome shotgun (WGS) entry which is preliminary data.</text>
</comment>
<dbReference type="AlphaFoldDB" id="A0A917M245"/>
<evidence type="ECO:0000313" key="1">
    <source>
        <dbReference type="EMBL" id="GGG70189.1"/>
    </source>
</evidence>